<dbReference type="Pfam" id="PF10048">
    <property type="entry name" value="DUF2282"/>
    <property type="match status" value="1"/>
</dbReference>
<organism evidence="1">
    <name type="scientific">hydrothermal vent metagenome</name>
    <dbReference type="NCBI Taxonomy" id="652676"/>
    <lineage>
        <taxon>unclassified sequences</taxon>
        <taxon>metagenomes</taxon>
        <taxon>ecological metagenomes</taxon>
    </lineage>
</organism>
<dbReference type="InterPro" id="IPR018740">
    <property type="entry name" value="DUF2282_membr"/>
</dbReference>
<dbReference type="AlphaFoldDB" id="A0A3B1B194"/>
<reference evidence="1" key="1">
    <citation type="submission" date="2018-06" db="EMBL/GenBank/DDBJ databases">
        <authorList>
            <person name="Zhirakovskaya E."/>
        </authorList>
    </citation>
    <scope>NUCLEOTIDE SEQUENCE</scope>
</reference>
<proteinExistence type="predicted"/>
<sequence>MTKNLKYKSLLVASAMAAALTLSAAGAAQAKGKTEKCYGIVKAGQNDCATATTSCAGTATKDGQSDAWIYVPKGSCEKIVGSSLKSGK</sequence>
<dbReference type="EMBL" id="UOFW01000226">
    <property type="protein sequence ID" value="VAX07861.1"/>
    <property type="molecule type" value="Genomic_DNA"/>
</dbReference>
<protein>
    <submittedName>
        <fullName evidence="1">Signal peptide protein</fullName>
    </submittedName>
</protein>
<gene>
    <name evidence="1" type="ORF">MNBD_ALPHA03-1517</name>
</gene>
<evidence type="ECO:0000313" key="1">
    <source>
        <dbReference type="EMBL" id="VAX07861.1"/>
    </source>
</evidence>
<accession>A0A3B1B194</accession>
<name>A0A3B1B194_9ZZZZ</name>